<dbReference type="RefSeq" id="WP_163610678.1">
    <property type="nucleotide sequence ID" value="NZ_JAAGWB010000017.1"/>
</dbReference>
<protein>
    <submittedName>
        <fullName evidence="1">Uncharacterized protein</fullName>
    </submittedName>
</protein>
<dbReference type="Proteomes" id="UP000468828">
    <property type="component" value="Unassembled WGS sequence"/>
</dbReference>
<dbReference type="Proteomes" id="UP000471152">
    <property type="component" value="Unassembled WGS sequence"/>
</dbReference>
<proteinExistence type="predicted"/>
<accession>A0A6P0ESY1</accession>
<dbReference type="EMBL" id="JAAGWH010000017">
    <property type="protein sequence ID" value="NEK94217.1"/>
    <property type="molecule type" value="Genomic_DNA"/>
</dbReference>
<keyword evidence="3" id="KW-1185">Reference proteome</keyword>
<comment type="caution">
    <text evidence="1">The sequence shown here is derived from an EMBL/GenBank/DDBJ whole genome shotgun (WGS) entry which is preliminary data.</text>
</comment>
<evidence type="ECO:0000313" key="2">
    <source>
        <dbReference type="EMBL" id="NEN50985.1"/>
    </source>
</evidence>
<sequence length="159" mass="17177">MLKLGKRGSHGTPQGAVPVLDGGAVVATLHALNWKEVATAEVGARSWVFGKAGRELTGRWAVDPEDAVRLRARQTSYWNGTWTAELDGVPVEVTSASRWKGTHRYRVDGRPLAESGTTGSWNPRPTLTTAPDLSLDHAVFLLWVELVLGRRWAAAAAAV</sequence>
<evidence type="ECO:0000313" key="3">
    <source>
        <dbReference type="Proteomes" id="UP000468828"/>
    </source>
</evidence>
<organism evidence="1 3">
    <name type="scientific">Modestobacter muralis</name>
    <dbReference type="NCBI Taxonomy" id="1608614"/>
    <lineage>
        <taxon>Bacteria</taxon>
        <taxon>Bacillati</taxon>
        <taxon>Actinomycetota</taxon>
        <taxon>Actinomycetes</taxon>
        <taxon>Geodermatophilales</taxon>
        <taxon>Geodermatophilaceae</taxon>
        <taxon>Modestobacter</taxon>
    </lineage>
</organism>
<evidence type="ECO:0000313" key="1">
    <source>
        <dbReference type="EMBL" id="NEK94217.1"/>
    </source>
</evidence>
<name>A0A6P0ESY1_9ACTN</name>
<dbReference type="AlphaFoldDB" id="A0A6P0ESY1"/>
<dbReference type="EMBL" id="JAAGWB010000017">
    <property type="protein sequence ID" value="NEN50985.1"/>
    <property type="molecule type" value="Genomic_DNA"/>
</dbReference>
<gene>
    <name evidence="2" type="ORF">G3R41_08530</name>
    <name evidence="1" type="ORF">GCU67_08525</name>
</gene>
<reference evidence="1 3" key="1">
    <citation type="submission" date="2020-01" db="EMBL/GenBank/DDBJ databases">
        <title>the WGS Modestobacter muralis CPCC 204518.</title>
        <authorList>
            <person name="Jiang Z."/>
        </authorList>
    </citation>
    <scope>NUCLEOTIDE SEQUENCE [LARGE SCALE GENOMIC DNA]</scope>
    <source>
        <strain evidence="1 3">DSM 100205</strain>
    </source>
</reference>
<reference evidence="2 4" key="2">
    <citation type="submission" date="2020-02" db="EMBL/GenBank/DDBJ databases">
        <title>The WGS of Modestobacter muralis DSM 100205.</title>
        <authorList>
            <person name="Jiang Z."/>
        </authorList>
    </citation>
    <scope>NUCLEOTIDE SEQUENCE [LARGE SCALE GENOMIC DNA]</scope>
    <source>
        <strain evidence="2 4">DSM 100205</strain>
    </source>
</reference>
<evidence type="ECO:0000313" key="4">
    <source>
        <dbReference type="Proteomes" id="UP000471152"/>
    </source>
</evidence>